<keyword evidence="4" id="KW-0653">Protein transport</keyword>
<dbReference type="GO" id="GO:0031201">
    <property type="term" value="C:SNARE complex"/>
    <property type="evidence" value="ECO:0007669"/>
    <property type="project" value="TreeGrafter"/>
</dbReference>
<feature type="transmembrane region" description="Helical" evidence="7">
    <location>
        <begin position="191"/>
        <end position="209"/>
    </location>
</feature>
<reference evidence="8" key="1">
    <citation type="submission" date="2021-01" db="EMBL/GenBank/DDBJ databases">
        <authorList>
            <person name="Corre E."/>
            <person name="Pelletier E."/>
            <person name="Niang G."/>
            <person name="Scheremetjew M."/>
            <person name="Finn R."/>
            <person name="Kale V."/>
            <person name="Holt S."/>
            <person name="Cochrane G."/>
            <person name="Meng A."/>
            <person name="Brown T."/>
            <person name="Cohen L."/>
        </authorList>
    </citation>
    <scope>NUCLEOTIDE SEQUENCE</scope>
    <source>
        <strain evidence="8">10249 10 AB</strain>
    </source>
</reference>
<dbReference type="Pfam" id="PF12352">
    <property type="entry name" value="V-SNARE_C"/>
    <property type="match status" value="1"/>
</dbReference>
<dbReference type="GO" id="GO:0015031">
    <property type="term" value="P:protein transport"/>
    <property type="evidence" value="ECO:0007669"/>
    <property type="project" value="UniProtKB-KW"/>
</dbReference>
<dbReference type="GO" id="GO:0005794">
    <property type="term" value="C:Golgi apparatus"/>
    <property type="evidence" value="ECO:0007669"/>
    <property type="project" value="TreeGrafter"/>
</dbReference>
<dbReference type="GO" id="GO:0005484">
    <property type="term" value="F:SNAP receptor activity"/>
    <property type="evidence" value="ECO:0007669"/>
    <property type="project" value="TreeGrafter"/>
</dbReference>
<dbReference type="GO" id="GO:0031902">
    <property type="term" value="C:late endosome membrane"/>
    <property type="evidence" value="ECO:0007669"/>
    <property type="project" value="TreeGrafter"/>
</dbReference>
<keyword evidence="5 7" id="KW-1133">Transmembrane helix</keyword>
<dbReference type="PANTHER" id="PTHR21230:SF26">
    <property type="entry name" value="VESICLE TRANSPORT THROUGH INTERACTION WITH T-SNARES HOMOLOG 1A"/>
    <property type="match status" value="1"/>
</dbReference>
<evidence type="ECO:0000313" key="8">
    <source>
        <dbReference type="EMBL" id="CAE0716584.1"/>
    </source>
</evidence>
<dbReference type="GO" id="GO:0005789">
    <property type="term" value="C:endoplasmic reticulum membrane"/>
    <property type="evidence" value="ECO:0007669"/>
    <property type="project" value="TreeGrafter"/>
</dbReference>
<gene>
    <name evidence="8" type="ORF">PAUS00366_LOCUS9336</name>
</gene>
<dbReference type="SUPFAM" id="SSF58038">
    <property type="entry name" value="SNARE fusion complex"/>
    <property type="match status" value="1"/>
</dbReference>
<dbReference type="Gene3D" id="1.20.5.110">
    <property type="match status" value="1"/>
</dbReference>
<dbReference type="GO" id="GO:0012507">
    <property type="term" value="C:ER to Golgi transport vesicle membrane"/>
    <property type="evidence" value="ECO:0007669"/>
    <property type="project" value="TreeGrafter"/>
</dbReference>
<keyword evidence="6 7" id="KW-0472">Membrane</keyword>
<dbReference type="GO" id="GO:0000149">
    <property type="term" value="F:SNARE binding"/>
    <property type="evidence" value="ECO:0007669"/>
    <property type="project" value="TreeGrafter"/>
</dbReference>
<dbReference type="PANTHER" id="PTHR21230">
    <property type="entry name" value="VESICLE TRANSPORT V-SNARE PROTEIN VTI1-RELATED"/>
    <property type="match status" value="1"/>
</dbReference>
<evidence type="ECO:0000256" key="6">
    <source>
        <dbReference type="ARBA" id="ARBA00023136"/>
    </source>
</evidence>
<comment type="subcellular location">
    <subcellularLocation>
        <location evidence="1">Membrane</location>
        <topology evidence="1">Single-pass type IV membrane protein</topology>
    </subcellularLocation>
</comment>
<evidence type="ECO:0000256" key="2">
    <source>
        <dbReference type="ARBA" id="ARBA00022448"/>
    </source>
</evidence>
<name>A0A7S4AI73_9STRA</name>
<organism evidence="8">
    <name type="scientific">Pseudo-nitzschia australis</name>
    <dbReference type="NCBI Taxonomy" id="44445"/>
    <lineage>
        <taxon>Eukaryota</taxon>
        <taxon>Sar</taxon>
        <taxon>Stramenopiles</taxon>
        <taxon>Ochrophyta</taxon>
        <taxon>Bacillariophyta</taxon>
        <taxon>Bacillariophyceae</taxon>
        <taxon>Bacillariophycidae</taxon>
        <taxon>Bacillariales</taxon>
        <taxon>Bacillariaceae</taxon>
        <taxon>Pseudo-nitzschia</taxon>
    </lineage>
</organism>
<evidence type="ECO:0000256" key="7">
    <source>
        <dbReference type="SAM" id="Phobius"/>
    </source>
</evidence>
<keyword evidence="3 7" id="KW-0812">Transmembrane</keyword>
<sequence>MAESYEDYEQEYNACLSRIRSFLAASTRSVTTLKECERLLNQAKQHATAMQGLAEVEGNPMKIREASQKIERDIIPLSREVARALGNNSNNNTVGGREELFYQAPAVNGRDYGYNSGDMESLIGSSENMLRESLSLTMETERIGNSTLEQMYQQREQLEGASNSLARTREIVNQAAFVLTEMSRKAFYNKIFLYVAVVILMFMNFWALTRLFNKN</sequence>
<protein>
    <recommendedName>
        <fullName evidence="9">Vesicle transport v-SNARE N-terminal domain-containing protein</fullName>
    </recommendedName>
</protein>
<evidence type="ECO:0000256" key="3">
    <source>
        <dbReference type="ARBA" id="ARBA00022692"/>
    </source>
</evidence>
<keyword evidence="2" id="KW-0813">Transport</keyword>
<dbReference type="AlphaFoldDB" id="A0A7S4AI73"/>
<proteinExistence type="predicted"/>
<evidence type="ECO:0000256" key="5">
    <source>
        <dbReference type="ARBA" id="ARBA00022989"/>
    </source>
</evidence>
<accession>A0A7S4AI73</accession>
<evidence type="ECO:0000256" key="4">
    <source>
        <dbReference type="ARBA" id="ARBA00022927"/>
    </source>
</evidence>
<evidence type="ECO:0008006" key="9">
    <source>
        <dbReference type="Google" id="ProtNLM"/>
    </source>
</evidence>
<evidence type="ECO:0000256" key="1">
    <source>
        <dbReference type="ARBA" id="ARBA00004211"/>
    </source>
</evidence>
<dbReference type="GO" id="GO:0006906">
    <property type="term" value="P:vesicle fusion"/>
    <property type="evidence" value="ECO:0007669"/>
    <property type="project" value="TreeGrafter"/>
</dbReference>
<dbReference type="EMBL" id="HBIX01012549">
    <property type="protein sequence ID" value="CAE0716584.1"/>
    <property type="molecule type" value="Transcribed_RNA"/>
</dbReference>